<keyword evidence="3" id="KW-0233">DNA recombination</keyword>
<dbReference type="InterPro" id="IPR013762">
    <property type="entry name" value="Integrase-like_cat_sf"/>
</dbReference>
<dbReference type="SUPFAM" id="SSF56349">
    <property type="entry name" value="DNA breaking-rejoining enzymes"/>
    <property type="match status" value="1"/>
</dbReference>
<dbReference type="Proteomes" id="UP001597534">
    <property type="component" value="Unassembled WGS sequence"/>
</dbReference>
<sequence length="412" mass="48516">MNNKKINIIFLLAKARINKQGKCPLRCRITYNQKRREFATGLLIKPNEWDSSKQWINTETINDSQIETQLSLINHMISQAFLFLQVQQTDFDVNDIYLHFKGENIKSEKTLLEIFDLHNDSMQRLINIEYSIGTYKKFLEAKNHTQDFIKHTYKKQDLLLKEINLKFLTELDRYLKIQKKQKQITINKTIQRIRKIIKLALSEGFIITDPFLLYKPKKVKLEVIYLTPEELSLVENHNFKQRRLRQIKDLFIFCCYTGLPYEEMVSLKNKNIISGFDKARWIRIFRKKTKKYISIPLLGKAEEIITKYADDSIPNSNILPKISNQKFNSYLKEIAEIVGIEKRITHHTARKTFATTILLYNDIPIEIVSELLGHAKISTTQEHYAKVVQKKVSEQMKSLSEKLSKNGDTRNL</sequence>
<accession>A0ABW5YLR2</accession>
<dbReference type="Gene3D" id="1.10.150.130">
    <property type="match status" value="1"/>
</dbReference>
<dbReference type="Pfam" id="PF17293">
    <property type="entry name" value="Arm-DNA-bind_5"/>
    <property type="match status" value="1"/>
</dbReference>
<organism evidence="5 6">
    <name type="scientific">Flavobacterium chuncheonense</name>
    <dbReference type="NCBI Taxonomy" id="2026653"/>
    <lineage>
        <taxon>Bacteria</taxon>
        <taxon>Pseudomonadati</taxon>
        <taxon>Bacteroidota</taxon>
        <taxon>Flavobacteriia</taxon>
        <taxon>Flavobacteriales</taxon>
        <taxon>Flavobacteriaceae</taxon>
        <taxon>Flavobacterium</taxon>
    </lineage>
</organism>
<dbReference type="EMBL" id="JBHUPC010000012">
    <property type="protein sequence ID" value="MFD2891702.1"/>
    <property type="molecule type" value="Genomic_DNA"/>
</dbReference>
<proteinExistence type="inferred from homology"/>
<dbReference type="PANTHER" id="PTHR30349">
    <property type="entry name" value="PHAGE INTEGRASE-RELATED"/>
    <property type="match status" value="1"/>
</dbReference>
<dbReference type="Pfam" id="PF00589">
    <property type="entry name" value="Phage_integrase"/>
    <property type="match status" value="1"/>
</dbReference>
<dbReference type="Gene3D" id="1.10.443.10">
    <property type="entry name" value="Intergrase catalytic core"/>
    <property type="match status" value="1"/>
</dbReference>
<dbReference type="InterPro" id="IPR010998">
    <property type="entry name" value="Integrase_recombinase_N"/>
</dbReference>
<dbReference type="RefSeq" id="WP_379811299.1">
    <property type="nucleotide sequence ID" value="NZ_JBHUPC010000012.1"/>
</dbReference>
<keyword evidence="6" id="KW-1185">Reference proteome</keyword>
<protein>
    <submittedName>
        <fullName evidence="5">Tyrosine-type recombinase/integrase</fullName>
    </submittedName>
</protein>
<dbReference type="InterPro" id="IPR002104">
    <property type="entry name" value="Integrase_catalytic"/>
</dbReference>
<dbReference type="InterPro" id="IPR035386">
    <property type="entry name" value="Arm-DNA-bind_5"/>
</dbReference>
<evidence type="ECO:0000256" key="1">
    <source>
        <dbReference type="ARBA" id="ARBA00008857"/>
    </source>
</evidence>
<evidence type="ECO:0000259" key="4">
    <source>
        <dbReference type="PROSITE" id="PS51898"/>
    </source>
</evidence>
<name>A0ABW5YLR2_9FLAO</name>
<dbReference type="InterPro" id="IPR025269">
    <property type="entry name" value="SAM-like_dom"/>
</dbReference>
<comment type="caution">
    <text evidence="5">The sequence shown here is derived from an EMBL/GenBank/DDBJ whole genome shotgun (WGS) entry which is preliminary data.</text>
</comment>
<dbReference type="PANTHER" id="PTHR30349:SF64">
    <property type="entry name" value="PROPHAGE INTEGRASE INTD-RELATED"/>
    <property type="match status" value="1"/>
</dbReference>
<keyword evidence="2" id="KW-0238">DNA-binding</keyword>
<evidence type="ECO:0000256" key="3">
    <source>
        <dbReference type="ARBA" id="ARBA00023172"/>
    </source>
</evidence>
<dbReference type="InterPro" id="IPR011010">
    <property type="entry name" value="DNA_brk_join_enz"/>
</dbReference>
<comment type="similarity">
    <text evidence="1">Belongs to the 'phage' integrase family.</text>
</comment>
<evidence type="ECO:0000313" key="5">
    <source>
        <dbReference type="EMBL" id="MFD2891702.1"/>
    </source>
</evidence>
<dbReference type="PROSITE" id="PS51898">
    <property type="entry name" value="TYR_RECOMBINASE"/>
    <property type="match status" value="1"/>
</dbReference>
<gene>
    <name evidence="5" type="ORF">ACFS5J_06725</name>
</gene>
<reference evidence="6" key="1">
    <citation type="journal article" date="2019" name="Int. J. Syst. Evol. Microbiol.">
        <title>The Global Catalogue of Microorganisms (GCM) 10K type strain sequencing project: providing services to taxonomists for standard genome sequencing and annotation.</title>
        <authorList>
            <consortium name="The Broad Institute Genomics Platform"/>
            <consortium name="The Broad Institute Genome Sequencing Center for Infectious Disease"/>
            <person name="Wu L."/>
            <person name="Ma J."/>
        </authorList>
    </citation>
    <scope>NUCLEOTIDE SEQUENCE [LARGE SCALE GENOMIC DNA]</scope>
    <source>
        <strain evidence="6">KCTC 22671</strain>
    </source>
</reference>
<feature type="domain" description="Tyr recombinase" evidence="4">
    <location>
        <begin position="221"/>
        <end position="397"/>
    </location>
</feature>
<evidence type="ECO:0000256" key="2">
    <source>
        <dbReference type="ARBA" id="ARBA00023125"/>
    </source>
</evidence>
<dbReference type="Pfam" id="PF13102">
    <property type="entry name" value="Phage_int_SAM_5"/>
    <property type="match status" value="1"/>
</dbReference>
<evidence type="ECO:0000313" key="6">
    <source>
        <dbReference type="Proteomes" id="UP001597534"/>
    </source>
</evidence>
<dbReference type="CDD" id="cd01185">
    <property type="entry name" value="INTN1_C_like"/>
    <property type="match status" value="1"/>
</dbReference>
<dbReference type="InterPro" id="IPR050090">
    <property type="entry name" value="Tyrosine_recombinase_XerCD"/>
</dbReference>